<dbReference type="EMBL" id="CADCSY010000114">
    <property type="protein sequence ID" value="CAA9256536.1"/>
    <property type="molecule type" value="Genomic_DNA"/>
</dbReference>
<sequence>MTERRSAAADPQPGRAGRGAPLDAQTSLRSAALWAPLGVALLVASAASDRVGALQVGLLLAVVAGLWQVVRSRAGHGLSARVPIVLVVPLSVLGAVQMPTLPAVEPPPPAAATTGLWLSHEEVMALPTSGAGWEQVRADATGDWGDADISDQKSDHDVKTLAGALYATRTGDDAMRAQVTRAIEDAVGTEDGGRTLALGRNLVSYVIAADLVGYRTPAFEDWLREVRHDELDGRTLVSTHEDRPNNWGAHAGASRIAAARYLGDTADLEAAADVFRGYVGERNVYDDFDFEGRKWQADPDAPVGINPPGATRDGVDVDGVLPDDQRRCGCNLDESPKEADYVWEALQGLTVQARLLERAGHPAWAWGDRALFRAVRWLEDAELPAEGDDTWVPALVNDAYQTSFDGEKAPQIGKNMGYTTWITEG</sequence>
<keyword evidence="4" id="KW-1133">Transmembrane helix</keyword>
<proteinExistence type="predicted"/>
<evidence type="ECO:0000313" key="6">
    <source>
        <dbReference type="EMBL" id="CAA9256536.1"/>
    </source>
</evidence>
<feature type="region of interest" description="Disordered" evidence="3">
    <location>
        <begin position="1"/>
        <end position="22"/>
    </location>
</feature>
<name>A0A6J4ILX3_9ACTN</name>
<keyword evidence="4" id="KW-0472">Membrane</keyword>
<keyword evidence="1" id="KW-0732">Signal</keyword>
<dbReference type="GO" id="GO:0016829">
    <property type="term" value="F:lyase activity"/>
    <property type="evidence" value="ECO:0007669"/>
    <property type="project" value="UniProtKB-KW"/>
</dbReference>
<dbReference type="InterPro" id="IPR008929">
    <property type="entry name" value="Chondroitin_lyas"/>
</dbReference>
<evidence type="ECO:0000256" key="3">
    <source>
        <dbReference type="SAM" id="MobiDB-lite"/>
    </source>
</evidence>
<dbReference type="InterPro" id="IPR008397">
    <property type="entry name" value="Alginate_lyase_dom"/>
</dbReference>
<dbReference type="SUPFAM" id="SSF48230">
    <property type="entry name" value="Chondroitin AC/alginate lyase"/>
    <property type="match status" value="1"/>
</dbReference>
<feature type="transmembrane region" description="Helical" evidence="4">
    <location>
        <begin position="82"/>
        <end position="101"/>
    </location>
</feature>
<dbReference type="AlphaFoldDB" id="A0A6J4ILX3"/>
<feature type="transmembrane region" description="Helical" evidence="4">
    <location>
        <begin position="28"/>
        <end position="47"/>
    </location>
</feature>
<protein>
    <recommendedName>
        <fullName evidence="5">Alginate lyase domain-containing protein</fullName>
    </recommendedName>
</protein>
<keyword evidence="2" id="KW-0456">Lyase</keyword>
<evidence type="ECO:0000256" key="4">
    <source>
        <dbReference type="SAM" id="Phobius"/>
    </source>
</evidence>
<keyword evidence="4" id="KW-0812">Transmembrane</keyword>
<feature type="transmembrane region" description="Helical" evidence="4">
    <location>
        <begin position="53"/>
        <end position="70"/>
    </location>
</feature>
<gene>
    <name evidence="6" type="ORF">AVDCRST_MAG20-2462</name>
</gene>
<organism evidence="6">
    <name type="scientific">uncultured Acidimicrobiales bacterium</name>
    <dbReference type="NCBI Taxonomy" id="310071"/>
    <lineage>
        <taxon>Bacteria</taxon>
        <taxon>Bacillati</taxon>
        <taxon>Actinomycetota</taxon>
        <taxon>Acidimicrobiia</taxon>
        <taxon>Acidimicrobiales</taxon>
        <taxon>environmental samples</taxon>
    </lineage>
</organism>
<dbReference type="GO" id="GO:0042597">
    <property type="term" value="C:periplasmic space"/>
    <property type="evidence" value="ECO:0007669"/>
    <property type="project" value="InterPro"/>
</dbReference>
<evidence type="ECO:0000256" key="1">
    <source>
        <dbReference type="ARBA" id="ARBA00022729"/>
    </source>
</evidence>
<feature type="domain" description="Alginate lyase" evidence="5">
    <location>
        <begin position="218"/>
        <end position="378"/>
    </location>
</feature>
<dbReference type="Pfam" id="PF05426">
    <property type="entry name" value="Alginate_lyase"/>
    <property type="match status" value="1"/>
</dbReference>
<evidence type="ECO:0000256" key="2">
    <source>
        <dbReference type="ARBA" id="ARBA00023239"/>
    </source>
</evidence>
<accession>A0A6J4ILX3</accession>
<evidence type="ECO:0000259" key="5">
    <source>
        <dbReference type="Pfam" id="PF05426"/>
    </source>
</evidence>
<dbReference type="Gene3D" id="1.50.10.100">
    <property type="entry name" value="Chondroitin AC/alginate lyase"/>
    <property type="match status" value="1"/>
</dbReference>
<reference evidence="6" key="1">
    <citation type="submission" date="2020-02" db="EMBL/GenBank/DDBJ databases">
        <authorList>
            <person name="Meier V. D."/>
        </authorList>
    </citation>
    <scope>NUCLEOTIDE SEQUENCE</scope>
    <source>
        <strain evidence="6">AVDCRST_MAG20</strain>
    </source>
</reference>